<evidence type="ECO:0000256" key="3">
    <source>
        <dbReference type="ARBA" id="ARBA00023274"/>
    </source>
</evidence>
<dbReference type="GO" id="GO:0005840">
    <property type="term" value="C:ribosome"/>
    <property type="evidence" value="ECO:0007669"/>
    <property type="project" value="UniProtKB-KW"/>
</dbReference>
<dbReference type="InterPro" id="IPR013005">
    <property type="entry name" value="Ribosomal_uL4-like"/>
</dbReference>
<dbReference type="EMBL" id="KV453925">
    <property type="protein sequence ID" value="ODV75859.1"/>
    <property type="molecule type" value="Genomic_DNA"/>
</dbReference>
<dbReference type="GO" id="GO:0006412">
    <property type="term" value="P:translation"/>
    <property type="evidence" value="ECO:0007669"/>
    <property type="project" value="InterPro"/>
</dbReference>
<dbReference type="AlphaFoldDB" id="A0A1E4S8N3"/>
<dbReference type="SUPFAM" id="SSF52166">
    <property type="entry name" value="Ribosomal protein L4"/>
    <property type="match status" value="1"/>
</dbReference>
<keyword evidence="7" id="KW-1185">Reference proteome</keyword>
<dbReference type="OrthoDB" id="275876at2759"/>
<proteinExistence type="inferred from homology"/>
<name>A0A1E4S8N3_CYBJN</name>
<dbReference type="STRING" id="983966.A0A1E4S8N3"/>
<dbReference type="PANTHER" id="PTHR10746">
    <property type="entry name" value="50S RIBOSOMAL PROTEIN L4"/>
    <property type="match status" value="1"/>
</dbReference>
<evidence type="ECO:0000313" key="6">
    <source>
        <dbReference type="EMBL" id="ODV75859.1"/>
    </source>
</evidence>
<dbReference type="Pfam" id="PF00573">
    <property type="entry name" value="Ribosomal_L4"/>
    <property type="match status" value="1"/>
</dbReference>
<feature type="non-terminal residue" evidence="6">
    <location>
        <position position="1"/>
    </location>
</feature>
<sequence>PRIIEPPKYVLTSLRSFPSLKPKTFQPVASSLLSVPLRRDILWKAVVYDADNRRVGASNPKGRSEMGYSRKKLLPQKGTGRARSGDRGSPVRHDGGVAMARTAPNDFTSDLPKKVYDLAMKIALSDKYRQGSLFIIDGSLEIPTEDSLATQMFLKKHGLKGHKLLFITDEHTPNLLQSTEAYQSTIDVVQKEGIEVRDILHAEQVFIDLDALKWFADVYSS</sequence>
<dbReference type="OMA" id="KTFGPHP"/>
<dbReference type="GeneID" id="30986809"/>
<evidence type="ECO:0000256" key="5">
    <source>
        <dbReference type="SAM" id="MobiDB-lite"/>
    </source>
</evidence>
<evidence type="ECO:0000256" key="1">
    <source>
        <dbReference type="ARBA" id="ARBA00010528"/>
    </source>
</evidence>
<dbReference type="InterPro" id="IPR002136">
    <property type="entry name" value="Ribosomal_uL4"/>
</dbReference>
<gene>
    <name evidence="6" type="ORF">CYBJADRAFT_122288</name>
</gene>
<dbReference type="RefSeq" id="XP_020072898.1">
    <property type="nucleotide sequence ID" value="XM_020212413.1"/>
</dbReference>
<dbReference type="GO" id="GO:0003735">
    <property type="term" value="F:structural constituent of ribosome"/>
    <property type="evidence" value="ECO:0007669"/>
    <property type="project" value="InterPro"/>
</dbReference>
<evidence type="ECO:0000256" key="2">
    <source>
        <dbReference type="ARBA" id="ARBA00022980"/>
    </source>
</evidence>
<keyword evidence="2 6" id="KW-0689">Ribosomal protein</keyword>
<dbReference type="Proteomes" id="UP000094389">
    <property type="component" value="Unassembled WGS sequence"/>
</dbReference>
<comment type="similarity">
    <text evidence="1">Belongs to the universal ribosomal protein uL4 family.</text>
</comment>
<organism evidence="6 7">
    <name type="scientific">Cyberlindnera jadinii (strain ATCC 18201 / CBS 1600 / BCRC 20928 / JCM 3617 / NBRC 0987 / NRRL Y-1542)</name>
    <name type="common">Torula yeast</name>
    <name type="synonym">Candida utilis</name>
    <dbReference type="NCBI Taxonomy" id="983966"/>
    <lineage>
        <taxon>Eukaryota</taxon>
        <taxon>Fungi</taxon>
        <taxon>Dikarya</taxon>
        <taxon>Ascomycota</taxon>
        <taxon>Saccharomycotina</taxon>
        <taxon>Saccharomycetes</taxon>
        <taxon>Phaffomycetales</taxon>
        <taxon>Phaffomycetaceae</taxon>
        <taxon>Cyberlindnera</taxon>
    </lineage>
</organism>
<protein>
    <recommendedName>
        <fullName evidence="4">Large ribosomal subunit protein uL4m</fullName>
    </recommendedName>
</protein>
<feature type="region of interest" description="Disordered" evidence="5">
    <location>
        <begin position="54"/>
        <end position="103"/>
    </location>
</feature>
<evidence type="ECO:0000256" key="4">
    <source>
        <dbReference type="ARBA" id="ARBA00040565"/>
    </source>
</evidence>
<dbReference type="InterPro" id="IPR023574">
    <property type="entry name" value="Ribosomal_uL4_dom_sf"/>
</dbReference>
<accession>A0A1E4S8N3</accession>
<evidence type="ECO:0000313" key="7">
    <source>
        <dbReference type="Proteomes" id="UP000094389"/>
    </source>
</evidence>
<reference evidence="6 7" key="1">
    <citation type="journal article" date="2016" name="Proc. Natl. Acad. Sci. U.S.A.">
        <title>Comparative genomics of biotechnologically important yeasts.</title>
        <authorList>
            <person name="Riley R."/>
            <person name="Haridas S."/>
            <person name="Wolfe K.H."/>
            <person name="Lopes M.R."/>
            <person name="Hittinger C.T."/>
            <person name="Goeker M."/>
            <person name="Salamov A.A."/>
            <person name="Wisecaver J.H."/>
            <person name="Long T.M."/>
            <person name="Calvey C.H."/>
            <person name="Aerts A.L."/>
            <person name="Barry K.W."/>
            <person name="Choi C."/>
            <person name="Clum A."/>
            <person name="Coughlan A.Y."/>
            <person name="Deshpande S."/>
            <person name="Douglass A.P."/>
            <person name="Hanson S.J."/>
            <person name="Klenk H.-P."/>
            <person name="LaButti K.M."/>
            <person name="Lapidus A."/>
            <person name="Lindquist E.A."/>
            <person name="Lipzen A.M."/>
            <person name="Meier-Kolthoff J.P."/>
            <person name="Ohm R.A."/>
            <person name="Otillar R.P."/>
            <person name="Pangilinan J.L."/>
            <person name="Peng Y."/>
            <person name="Rokas A."/>
            <person name="Rosa C.A."/>
            <person name="Scheuner C."/>
            <person name="Sibirny A.A."/>
            <person name="Slot J.C."/>
            <person name="Stielow J.B."/>
            <person name="Sun H."/>
            <person name="Kurtzman C.P."/>
            <person name="Blackwell M."/>
            <person name="Grigoriev I.V."/>
            <person name="Jeffries T.W."/>
        </authorList>
    </citation>
    <scope>NUCLEOTIDE SEQUENCE [LARGE SCALE GENOMIC DNA]</scope>
    <source>
        <strain evidence="7">ATCC 18201 / CBS 1600 / BCRC 20928 / JCM 3617 / NBRC 0987 / NRRL Y-1542</strain>
    </source>
</reference>
<dbReference type="Gene3D" id="3.40.1370.10">
    <property type="match status" value="1"/>
</dbReference>
<keyword evidence="3" id="KW-0687">Ribonucleoprotein</keyword>
<dbReference type="GO" id="GO:1990904">
    <property type="term" value="C:ribonucleoprotein complex"/>
    <property type="evidence" value="ECO:0007669"/>
    <property type="project" value="UniProtKB-KW"/>
</dbReference>
<feature type="compositionally biased region" description="Basic and acidic residues" evidence="5">
    <location>
        <begin position="83"/>
        <end position="95"/>
    </location>
</feature>
<dbReference type="PANTHER" id="PTHR10746:SF6">
    <property type="entry name" value="LARGE RIBOSOMAL SUBUNIT PROTEIN UL4M"/>
    <property type="match status" value="1"/>
</dbReference>